<dbReference type="EMBL" id="JAPQKI010000003">
    <property type="protein sequence ID" value="KAJ5109910.1"/>
    <property type="molecule type" value="Genomic_DNA"/>
</dbReference>
<reference evidence="3" key="1">
    <citation type="submission" date="2022-11" db="EMBL/GenBank/DDBJ databases">
        <authorList>
            <person name="Petersen C."/>
        </authorList>
    </citation>
    <scope>NUCLEOTIDE SEQUENCE</scope>
    <source>
        <strain evidence="3">IBT 30761</strain>
    </source>
</reference>
<keyword evidence="4" id="KW-1185">Reference proteome</keyword>
<dbReference type="RefSeq" id="XP_056478021.1">
    <property type="nucleotide sequence ID" value="XM_056615049.1"/>
</dbReference>
<evidence type="ECO:0000313" key="4">
    <source>
        <dbReference type="Proteomes" id="UP001149074"/>
    </source>
</evidence>
<dbReference type="GeneID" id="81354028"/>
<feature type="signal peptide" evidence="2">
    <location>
        <begin position="1"/>
        <end position="19"/>
    </location>
</feature>
<proteinExistence type="predicted"/>
<dbReference type="Proteomes" id="UP001149074">
    <property type="component" value="Unassembled WGS sequence"/>
</dbReference>
<name>A0A9W9G1J3_9EURO</name>
<feature type="region of interest" description="Disordered" evidence="1">
    <location>
        <begin position="129"/>
        <end position="160"/>
    </location>
</feature>
<dbReference type="OrthoDB" id="4288742at2759"/>
<reference evidence="3" key="2">
    <citation type="journal article" date="2023" name="IMA Fungus">
        <title>Comparative genomic study of the Penicillium genus elucidates a diverse pangenome and 15 lateral gene transfer events.</title>
        <authorList>
            <person name="Petersen C."/>
            <person name="Sorensen T."/>
            <person name="Nielsen M.R."/>
            <person name="Sondergaard T.E."/>
            <person name="Sorensen J.L."/>
            <person name="Fitzpatrick D.A."/>
            <person name="Frisvad J.C."/>
            <person name="Nielsen K.L."/>
        </authorList>
    </citation>
    <scope>NUCLEOTIDE SEQUENCE</scope>
    <source>
        <strain evidence="3">IBT 30761</strain>
    </source>
</reference>
<feature type="compositionally biased region" description="Low complexity" evidence="1">
    <location>
        <begin position="130"/>
        <end position="160"/>
    </location>
</feature>
<sequence>MRFSVPAILVRVFIRTSFGGALQVIDEDRECKIYSNDNHGCTGYSASFGKLNGDDCSEISEVVNGTRKDSASIDVAACGTENGKNVAWILVNQTGEVTFFNQNGDKAGSCNASDHEPLTTTSAILPLSLPATSTPAQGSSSSTASSSSDTGSSPSTCACA</sequence>
<evidence type="ECO:0000256" key="1">
    <source>
        <dbReference type="SAM" id="MobiDB-lite"/>
    </source>
</evidence>
<protein>
    <submittedName>
        <fullName evidence="3">Uncharacterized protein</fullName>
    </submittedName>
</protein>
<evidence type="ECO:0000256" key="2">
    <source>
        <dbReference type="SAM" id="SignalP"/>
    </source>
</evidence>
<evidence type="ECO:0000313" key="3">
    <source>
        <dbReference type="EMBL" id="KAJ5109910.1"/>
    </source>
</evidence>
<dbReference type="AlphaFoldDB" id="A0A9W9G1J3"/>
<keyword evidence="2" id="KW-0732">Signal</keyword>
<feature type="chain" id="PRO_5040787630" evidence="2">
    <location>
        <begin position="20"/>
        <end position="160"/>
    </location>
</feature>
<comment type="caution">
    <text evidence="3">The sequence shown here is derived from an EMBL/GenBank/DDBJ whole genome shotgun (WGS) entry which is preliminary data.</text>
</comment>
<gene>
    <name evidence="3" type="ORF">N7532_002555</name>
</gene>
<organism evidence="3 4">
    <name type="scientific">Penicillium argentinense</name>
    <dbReference type="NCBI Taxonomy" id="1131581"/>
    <lineage>
        <taxon>Eukaryota</taxon>
        <taxon>Fungi</taxon>
        <taxon>Dikarya</taxon>
        <taxon>Ascomycota</taxon>
        <taxon>Pezizomycotina</taxon>
        <taxon>Eurotiomycetes</taxon>
        <taxon>Eurotiomycetidae</taxon>
        <taxon>Eurotiales</taxon>
        <taxon>Aspergillaceae</taxon>
        <taxon>Penicillium</taxon>
    </lineage>
</organism>
<accession>A0A9W9G1J3</accession>